<keyword evidence="1" id="KW-0812">Transmembrane</keyword>
<dbReference type="Proteomes" id="UP000016600">
    <property type="component" value="Unassembled WGS sequence"/>
</dbReference>
<dbReference type="Pfam" id="PF26603">
    <property type="entry name" value="DUF8188"/>
    <property type="match status" value="1"/>
</dbReference>
<comment type="caution">
    <text evidence="3">The sequence shown here is derived from an EMBL/GenBank/DDBJ whole genome shotgun (WGS) entry which is preliminary data.</text>
</comment>
<gene>
    <name evidence="3" type="ORF">HMPREF1218_1619</name>
</gene>
<sequence length="225" mass="26180">MNKEKLLAIASYSGGIWRAIGFFVIAPLIYNVYSYFANTGDTDNLRYIETYIGDSRIIRVELPTNIDQLDANFITSYRDRHRHLIYYFTASFYDARLKKHVAICMFEGVDFFNKEKRGGDLGAGRIKSYFNPGNVFLVHVNKTQLNDPKYGTKENPVPVFWHKFVSGEVDRKFNDDGTPYDRSTKSIPYFDVQDNVTAEENRLFVTEYLTRIIDKDELVRLFGKK</sequence>
<organism evidence="3 4">
    <name type="scientific">Hoylesella pleuritidis F0068</name>
    <dbReference type="NCBI Taxonomy" id="1081904"/>
    <lineage>
        <taxon>Bacteria</taxon>
        <taxon>Pseudomonadati</taxon>
        <taxon>Bacteroidota</taxon>
        <taxon>Bacteroidia</taxon>
        <taxon>Bacteroidales</taxon>
        <taxon>Prevotellaceae</taxon>
        <taxon>Hoylesella</taxon>
    </lineage>
</organism>
<protein>
    <recommendedName>
        <fullName evidence="2">DUF8188 domain-containing protein</fullName>
    </recommendedName>
</protein>
<dbReference type="PATRIC" id="fig|1081904.3.peg.1223"/>
<dbReference type="InterPro" id="IPR058501">
    <property type="entry name" value="DUF8188"/>
</dbReference>
<evidence type="ECO:0000259" key="2">
    <source>
        <dbReference type="Pfam" id="PF26603"/>
    </source>
</evidence>
<proteinExistence type="predicted"/>
<feature type="domain" description="DUF8188" evidence="2">
    <location>
        <begin position="43"/>
        <end position="222"/>
    </location>
</feature>
<dbReference type="EMBL" id="AWET01000029">
    <property type="protein sequence ID" value="ERK01371.1"/>
    <property type="molecule type" value="Genomic_DNA"/>
</dbReference>
<evidence type="ECO:0000256" key="1">
    <source>
        <dbReference type="SAM" id="Phobius"/>
    </source>
</evidence>
<feature type="transmembrane region" description="Helical" evidence="1">
    <location>
        <begin position="7"/>
        <end position="30"/>
    </location>
</feature>
<keyword evidence="1" id="KW-0472">Membrane</keyword>
<reference evidence="3 4" key="1">
    <citation type="submission" date="2013-08" db="EMBL/GenBank/DDBJ databases">
        <authorList>
            <person name="Durkin A.S."/>
            <person name="Haft D.R."/>
            <person name="McCorrison J."/>
            <person name="Torralba M."/>
            <person name="Gillis M."/>
            <person name="Haft D.H."/>
            <person name="Methe B."/>
            <person name="Sutton G."/>
            <person name="Nelson K.E."/>
        </authorList>
    </citation>
    <scope>NUCLEOTIDE SEQUENCE [LARGE SCALE GENOMIC DNA]</scope>
    <source>
        <strain evidence="3 4">F0068</strain>
    </source>
</reference>
<keyword evidence="4" id="KW-1185">Reference proteome</keyword>
<dbReference type="AlphaFoldDB" id="U2LAL1"/>
<dbReference type="RefSeq" id="WP_021583916.1">
    <property type="nucleotide sequence ID" value="NZ_AWET01000029.1"/>
</dbReference>
<evidence type="ECO:0000313" key="3">
    <source>
        <dbReference type="EMBL" id="ERK01371.1"/>
    </source>
</evidence>
<name>U2LAL1_9BACT</name>
<accession>U2LAL1</accession>
<keyword evidence="1" id="KW-1133">Transmembrane helix</keyword>
<evidence type="ECO:0000313" key="4">
    <source>
        <dbReference type="Proteomes" id="UP000016600"/>
    </source>
</evidence>